<reference evidence="1" key="1">
    <citation type="submission" date="2023-04" db="EMBL/GenBank/DDBJ databases">
        <title>Draft Genome sequencing of Naganishia species isolated from polar environments using Oxford Nanopore Technology.</title>
        <authorList>
            <person name="Leo P."/>
            <person name="Venkateswaran K."/>
        </authorList>
    </citation>
    <scope>NUCLEOTIDE SEQUENCE</scope>
    <source>
        <strain evidence="1">MNA-CCFEE 5425</strain>
    </source>
</reference>
<name>A0ACC2X5D4_9TREE</name>
<evidence type="ECO:0000313" key="2">
    <source>
        <dbReference type="Proteomes" id="UP001243375"/>
    </source>
</evidence>
<evidence type="ECO:0000313" key="1">
    <source>
        <dbReference type="EMBL" id="KAJ9119122.1"/>
    </source>
</evidence>
<gene>
    <name evidence="1" type="ORF">QFC22_003613</name>
</gene>
<protein>
    <submittedName>
        <fullName evidence="1">Uncharacterized protein</fullName>
    </submittedName>
</protein>
<accession>A0ACC2X5D4</accession>
<dbReference type="Proteomes" id="UP001243375">
    <property type="component" value="Unassembled WGS sequence"/>
</dbReference>
<proteinExistence type="predicted"/>
<organism evidence="1 2">
    <name type="scientific">Naganishia vaughanmartiniae</name>
    <dbReference type="NCBI Taxonomy" id="1424756"/>
    <lineage>
        <taxon>Eukaryota</taxon>
        <taxon>Fungi</taxon>
        <taxon>Dikarya</taxon>
        <taxon>Basidiomycota</taxon>
        <taxon>Agaricomycotina</taxon>
        <taxon>Tremellomycetes</taxon>
        <taxon>Filobasidiales</taxon>
        <taxon>Filobasidiaceae</taxon>
        <taxon>Naganishia</taxon>
    </lineage>
</organism>
<dbReference type="EMBL" id="JASBWU010000009">
    <property type="protein sequence ID" value="KAJ9119122.1"/>
    <property type="molecule type" value="Genomic_DNA"/>
</dbReference>
<sequence length="441" mass="48997">MDSNSALRSSTSDEWQYLAEGGAHLVFAYHGSSLSLLNKVIRVRKDRLAGSSTTETQQETLFDAARGHLSRHIIPSLVPHEILPADDRVTVSGKWIRSVLSGSVDLRPTSRLSTGSDYPIPVTMSTHDDDVEVSLVENLLGGEGDLAVEIKVSDRQRRMHAVKELYASWQATSGEGNNMRLFLSGRAARPTIHPSDSTPDIRSIESIESTVTKDSDDTARVDPAESIGMKLSDELKDQLCTAIVDALDEAHVLPLLKALQQEFDPIGIEGLGHRARQGRNGEKEPTLTEPDRTGSTSVFPESLLTDPTQSELEAVKQFWLATALQSTKDTKEELPDSIELRTLMVFHGISAIFKDCSIIIRFPGALRNHHHHQHSQPTSLNPWLDIDLSNGAKAILKIIDLDHKPMSKANKWYELDDRIWRNALQEDLCGECKLLRRRCTP</sequence>
<keyword evidence="2" id="KW-1185">Reference proteome</keyword>
<comment type="caution">
    <text evidence="1">The sequence shown here is derived from an EMBL/GenBank/DDBJ whole genome shotgun (WGS) entry which is preliminary data.</text>
</comment>